<feature type="non-terminal residue" evidence="7">
    <location>
        <position position="1"/>
    </location>
</feature>
<feature type="non-terminal residue" evidence="7">
    <location>
        <position position="370"/>
    </location>
</feature>
<feature type="transmembrane region" description="Helical" evidence="5">
    <location>
        <begin position="50"/>
        <end position="74"/>
    </location>
</feature>
<protein>
    <recommendedName>
        <fullName evidence="6">Amino acid permease/ SLC12A domain-containing protein</fullName>
    </recommendedName>
</protein>
<organism evidence="7">
    <name type="scientific">marine metagenome</name>
    <dbReference type="NCBI Taxonomy" id="408172"/>
    <lineage>
        <taxon>unclassified sequences</taxon>
        <taxon>metagenomes</taxon>
        <taxon>ecological metagenomes</taxon>
    </lineage>
</organism>
<reference evidence="7" key="1">
    <citation type="submission" date="2018-05" db="EMBL/GenBank/DDBJ databases">
        <authorList>
            <person name="Lanie J.A."/>
            <person name="Ng W.-L."/>
            <person name="Kazmierczak K.M."/>
            <person name="Andrzejewski T.M."/>
            <person name="Davidsen T.M."/>
            <person name="Wayne K.J."/>
            <person name="Tettelin H."/>
            <person name="Glass J.I."/>
            <person name="Rusch D."/>
            <person name="Podicherti R."/>
            <person name="Tsui H.-C.T."/>
            <person name="Winkler M.E."/>
        </authorList>
    </citation>
    <scope>NUCLEOTIDE SEQUENCE</scope>
</reference>
<keyword evidence="4 5" id="KW-0472">Membrane</keyword>
<keyword evidence="3 5" id="KW-1133">Transmembrane helix</keyword>
<evidence type="ECO:0000256" key="5">
    <source>
        <dbReference type="SAM" id="Phobius"/>
    </source>
</evidence>
<feature type="transmembrane region" description="Helical" evidence="5">
    <location>
        <begin position="327"/>
        <end position="346"/>
    </location>
</feature>
<dbReference type="PANTHER" id="PTHR42770:SF7">
    <property type="entry name" value="MEMBRANE PROTEIN"/>
    <property type="match status" value="1"/>
</dbReference>
<dbReference type="InterPro" id="IPR050367">
    <property type="entry name" value="APC_superfamily"/>
</dbReference>
<evidence type="ECO:0000259" key="6">
    <source>
        <dbReference type="Pfam" id="PF00324"/>
    </source>
</evidence>
<evidence type="ECO:0000313" key="7">
    <source>
        <dbReference type="EMBL" id="SVA69599.1"/>
    </source>
</evidence>
<gene>
    <name evidence="7" type="ORF">METZ01_LOCUS122453</name>
</gene>
<feature type="transmembrane region" description="Helical" evidence="5">
    <location>
        <begin position="300"/>
        <end position="320"/>
    </location>
</feature>
<accession>A0A381XXU4</accession>
<feature type="transmembrane region" description="Helical" evidence="5">
    <location>
        <begin position="81"/>
        <end position="101"/>
    </location>
</feature>
<dbReference type="EMBL" id="UINC01016776">
    <property type="protein sequence ID" value="SVA69599.1"/>
    <property type="molecule type" value="Genomic_DNA"/>
</dbReference>
<evidence type="ECO:0000256" key="2">
    <source>
        <dbReference type="ARBA" id="ARBA00022692"/>
    </source>
</evidence>
<dbReference type="PIRSF" id="PIRSF006060">
    <property type="entry name" value="AA_transporter"/>
    <property type="match status" value="1"/>
</dbReference>
<dbReference type="InterPro" id="IPR004841">
    <property type="entry name" value="AA-permease/SLC12A_dom"/>
</dbReference>
<dbReference type="Gene3D" id="1.20.1740.10">
    <property type="entry name" value="Amino acid/polyamine transporter I"/>
    <property type="match status" value="1"/>
</dbReference>
<keyword evidence="2 5" id="KW-0812">Transmembrane</keyword>
<evidence type="ECO:0000256" key="4">
    <source>
        <dbReference type="ARBA" id="ARBA00023136"/>
    </source>
</evidence>
<comment type="subcellular location">
    <subcellularLocation>
        <location evidence="1">Membrane</location>
        <topology evidence="1">Multi-pass membrane protein</topology>
    </subcellularLocation>
</comment>
<feature type="domain" description="Amino acid permease/ SLC12A" evidence="6">
    <location>
        <begin position="2"/>
        <end position="354"/>
    </location>
</feature>
<feature type="transmembrane region" description="Helical" evidence="5">
    <location>
        <begin position="225"/>
        <end position="255"/>
    </location>
</feature>
<name>A0A381XXU4_9ZZZZ</name>
<dbReference type="GO" id="GO:0016020">
    <property type="term" value="C:membrane"/>
    <property type="evidence" value="ECO:0007669"/>
    <property type="project" value="UniProtKB-SubCell"/>
</dbReference>
<evidence type="ECO:0000256" key="1">
    <source>
        <dbReference type="ARBA" id="ARBA00004141"/>
    </source>
</evidence>
<dbReference type="AlphaFoldDB" id="A0A381XXU4"/>
<dbReference type="GO" id="GO:0055085">
    <property type="term" value="P:transmembrane transport"/>
    <property type="evidence" value="ECO:0007669"/>
    <property type="project" value="InterPro"/>
</dbReference>
<dbReference type="PANTHER" id="PTHR42770">
    <property type="entry name" value="AMINO ACID TRANSPORTER-RELATED"/>
    <property type="match status" value="1"/>
</dbReference>
<sequence length="370" mass="38733">PSVLLAIMLAAGVAMCNGLSSAQLAANHPVSGGTYEYGHRWLNPSLGFTAGWMFLCAKSASAATAALGFAGYIAHATGMGASLPLAVGVVVLVAVIALSGIERSNRVNIVIVSIVILALMIFVGTGFSSAVKNKAAFQPLFDGEKLTDLLQATALMFVAFTGYGRIATLGEEVAEPRRTIPRAVIVTLLISMALYLLVAFVGIGVNGFENLDGSLALASKSVSNAALPMVMLVGATVAMVSVLLNLVLGLSRVVLAMARRGDLPKATARISESTRVPAVATVGVAVLIAGWVCVGDVKLTWSFSAFTVLVYYAITNLCAIRMKPGERLYPIWPAYLGLAACLTLAFFVGWEIWLTGLGLIIFGLAWRACF</sequence>
<feature type="transmembrane region" description="Helical" evidence="5">
    <location>
        <begin position="352"/>
        <end position="369"/>
    </location>
</feature>
<dbReference type="Pfam" id="PF00324">
    <property type="entry name" value="AA_permease"/>
    <property type="match status" value="1"/>
</dbReference>
<proteinExistence type="predicted"/>
<feature type="transmembrane region" description="Helical" evidence="5">
    <location>
        <begin position="107"/>
        <end position="127"/>
    </location>
</feature>
<evidence type="ECO:0000256" key="3">
    <source>
        <dbReference type="ARBA" id="ARBA00022989"/>
    </source>
</evidence>
<feature type="transmembrane region" description="Helical" evidence="5">
    <location>
        <begin position="276"/>
        <end position="294"/>
    </location>
</feature>
<feature type="transmembrane region" description="Helical" evidence="5">
    <location>
        <begin position="183"/>
        <end position="205"/>
    </location>
</feature>